<dbReference type="RefSeq" id="WP_266057703.1">
    <property type="nucleotide sequence ID" value="NZ_JAPFQN010000008.1"/>
</dbReference>
<dbReference type="InterPro" id="IPR020103">
    <property type="entry name" value="PsdUridine_synth_cat_dom_sf"/>
</dbReference>
<evidence type="ECO:0000313" key="3">
    <source>
        <dbReference type="Proteomes" id="UP001209885"/>
    </source>
</evidence>
<sequence>MKKFNISESVLYEDDNLYIINKPPNISTLDDRTSNLSILKFAKEYNPDSQICHRLDKETSGCLIIAKNPETYRHVSIAFEKRKVKKVYHAIVDGLHEFSETKATGPIKTLKKGIVVVDFQDGKEALTYFDTLEAYKMHSLVACQPVTGRMHQIRVHLSFLKAPITGDETYGGEPLYLSKIKRNYNIGRDDMEKPLIQRLALHANEISFEDPKGKMIDIKAPYPKDFAVAIKQLDKNR</sequence>
<organism evidence="2 3">
    <name type="scientific">Mangrovivirga halotolerans</name>
    <dbReference type="NCBI Taxonomy" id="2993936"/>
    <lineage>
        <taxon>Bacteria</taxon>
        <taxon>Pseudomonadati</taxon>
        <taxon>Bacteroidota</taxon>
        <taxon>Cytophagia</taxon>
        <taxon>Cytophagales</taxon>
        <taxon>Mangrovivirgaceae</taxon>
        <taxon>Mangrovivirga</taxon>
    </lineage>
</organism>
<dbReference type="Gene3D" id="3.30.2350.10">
    <property type="entry name" value="Pseudouridine synthase"/>
    <property type="match status" value="1"/>
</dbReference>
<feature type="domain" description="Pseudouridine synthase RsuA/RluA-like" evidence="1">
    <location>
        <begin position="16"/>
        <end position="158"/>
    </location>
</feature>
<evidence type="ECO:0000259" key="1">
    <source>
        <dbReference type="Pfam" id="PF00849"/>
    </source>
</evidence>
<dbReference type="InterPro" id="IPR006145">
    <property type="entry name" value="PsdUridine_synth_RsuA/RluA"/>
</dbReference>
<gene>
    <name evidence="2" type="ORF">OO013_14845</name>
</gene>
<dbReference type="CDD" id="cd02869">
    <property type="entry name" value="PseudoU_synth_RluA_like"/>
    <property type="match status" value="1"/>
</dbReference>
<dbReference type="Proteomes" id="UP001209885">
    <property type="component" value="Unassembled WGS sequence"/>
</dbReference>
<dbReference type="InterPro" id="IPR006224">
    <property type="entry name" value="PsdUridine_synth_RluA-like_CS"/>
</dbReference>
<accession>A0ABT3RU47</accession>
<name>A0ABT3RU47_9BACT</name>
<dbReference type="EMBL" id="JAPFQN010000008">
    <property type="protein sequence ID" value="MCX2745155.1"/>
    <property type="molecule type" value="Genomic_DNA"/>
</dbReference>
<dbReference type="SUPFAM" id="SSF55120">
    <property type="entry name" value="Pseudouridine synthase"/>
    <property type="match status" value="1"/>
</dbReference>
<dbReference type="InterPro" id="IPR050188">
    <property type="entry name" value="RluA_PseudoU_synthase"/>
</dbReference>
<comment type="caution">
    <text evidence="2">The sequence shown here is derived from an EMBL/GenBank/DDBJ whole genome shotgun (WGS) entry which is preliminary data.</text>
</comment>
<dbReference type="PROSITE" id="PS01129">
    <property type="entry name" value="PSI_RLU"/>
    <property type="match status" value="1"/>
</dbReference>
<dbReference type="PANTHER" id="PTHR21600">
    <property type="entry name" value="MITOCHONDRIAL RNA PSEUDOURIDINE SYNTHASE"/>
    <property type="match status" value="1"/>
</dbReference>
<evidence type="ECO:0000313" key="2">
    <source>
        <dbReference type="EMBL" id="MCX2745155.1"/>
    </source>
</evidence>
<protein>
    <submittedName>
        <fullName evidence="2">RluA family pseudouridine synthase</fullName>
    </submittedName>
</protein>
<keyword evidence="3" id="KW-1185">Reference proteome</keyword>
<reference evidence="2 3" key="1">
    <citation type="submission" date="2022-11" db="EMBL/GenBank/DDBJ databases">
        <title>The characterization of three novel Bacteroidetes species and genomic analysis of their roles in tidal elemental geochemical cycles.</title>
        <authorList>
            <person name="Ma K."/>
        </authorList>
    </citation>
    <scope>NUCLEOTIDE SEQUENCE [LARGE SCALE GENOMIC DNA]</scope>
    <source>
        <strain evidence="2 3">M17</strain>
    </source>
</reference>
<dbReference type="Pfam" id="PF00849">
    <property type="entry name" value="PseudoU_synth_2"/>
    <property type="match status" value="1"/>
</dbReference>
<proteinExistence type="predicted"/>